<protein>
    <recommendedName>
        <fullName evidence="3">Protein DA1</fullName>
    </recommendedName>
</protein>
<keyword evidence="2" id="KW-1185">Reference proteome</keyword>
<evidence type="ECO:0008006" key="3">
    <source>
        <dbReference type="Google" id="ProtNLM"/>
    </source>
</evidence>
<comment type="caution">
    <text evidence="1">The sequence shown here is derived from an EMBL/GenBank/DDBJ whole genome shotgun (WGS) entry which is preliminary data.</text>
</comment>
<dbReference type="AlphaFoldDB" id="A0A5J4K849"/>
<name>A0A5J4K849_9CHLR</name>
<reference evidence="1 2" key="1">
    <citation type="journal article" date="2019" name="Int. J. Syst. Evol. Microbiol.">
        <title>Thermogemmatispora aurantia sp. nov. and Thermogemmatispora argillosa sp. nov., within the class Ktedonobacteria, and emended description of the genus Thermogemmatispora.</title>
        <authorList>
            <person name="Zheng Y."/>
            <person name="Wang C.M."/>
            <person name="Sakai Y."/>
            <person name="Abe K."/>
            <person name="Yokota A."/>
            <person name="Yabe S."/>
        </authorList>
    </citation>
    <scope>NUCLEOTIDE SEQUENCE [LARGE SCALE GENOMIC DNA]</scope>
    <source>
        <strain evidence="1 2">A1-2</strain>
    </source>
</reference>
<dbReference type="EMBL" id="BKZV01000005">
    <property type="protein sequence ID" value="GER84794.1"/>
    <property type="molecule type" value="Genomic_DNA"/>
</dbReference>
<evidence type="ECO:0000313" key="1">
    <source>
        <dbReference type="EMBL" id="GER84794.1"/>
    </source>
</evidence>
<organism evidence="1 2">
    <name type="scientific">Thermogemmatispora aurantia</name>
    <dbReference type="NCBI Taxonomy" id="2045279"/>
    <lineage>
        <taxon>Bacteria</taxon>
        <taxon>Bacillati</taxon>
        <taxon>Chloroflexota</taxon>
        <taxon>Ktedonobacteria</taxon>
        <taxon>Thermogemmatisporales</taxon>
        <taxon>Thermogemmatisporaceae</taxon>
        <taxon>Thermogemmatispora</taxon>
    </lineage>
</organism>
<accession>A0A5J4K849</accession>
<proteinExistence type="predicted"/>
<gene>
    <name evidence="1" type="ORF">KTAU_34300</name>
</gene>
<evidence type="ECO:0000313" key="2">
    <source>
        <dbReference type="Proteomes" id="UP000334820"/>
    </source>
</evidence>
<sequence length="174" mass="19733">MHSPDEAAPLYQRIFLLLPQEPGLTLPALPRLHLCERALLQELHQQRQNSLQPGEEGGVGDPHLLGIFLQQGREQDIYIEHYLPRDLFQAVVAHELAHAWQAWQGLEGLPLMVGEGFAEWTAYHVLQALGEERMARRLLRRRDLYGQGLQRFLTLEQQQGRAAVLAAARGSLPL</sequence>
<dbReference type="Proteomes" id="UP000334820">
    <property type="component" value="Unassembled WGS sequence"/>
</dbReference>